<dbReference type="PANTHER" id="PTHR28219:SF1">
    <property type="entry name" value="UPF0642 PROTEIN YBL028C"/>
    <property type="match status" value="1"/>
</dbReference>
<dbReference type="GeneID" id="96002021"/>
<dbReference type="RefSeq" id="XP_069233764.1">
    <property type="nucleotide sequence ID" value="XM_069369183.1"/>
</dbReference>
<feature type="compositionally biased region" description="Basic and acidic residues" evidence="1">
    <location>
        <begin position="86"/>
        <end position="101"/>
    </location>
</feature>
<protein>
    <recommendedName>
        <fullName evidence="2">DUF2423 domain-containing protein</fullName>
    </recommendedName>
</protein>
<feature type="compositionally biased region" description="Basic residues" evidence="1">
    <location>
        <begin position="1"/>
        <end position="12"/>
    </location>
</feature>
<evidence type="ECO:0000313" key="3">
    <source>
        <dbReference type="EMBL" id="KAL1590659.1"/>
    </source>
</evidence>
<feature type="compositionally biased region" description="Basic residues" evidence="1">
    <location>
        <begin position="102"/>
        <end position="113"/>
    </location>
</feature>
<evidence type="ECO:0000256" key="1">
    <source>
        <dbReference type="SAM" id="MobiDB-lite"/>
    </source>
</evidence>
<dbReference type="Pfam" id="PF10338">
    <property type="entry name" value="YBL028C_N"/>
    <property type="match status" value="1"/>
</dbReference>
<name>A0AB34L6M7_9PEZI</name>
<dbReference type="GO" id="GO:0030687">
    <property type="term" value="C:preribosome, large subunit precursor"/>
    <property type="evidence" value="ECO:0007669"/>
    <property type="project" value="TreeGrafter"/>
</dbReference>
<comment type="caution">
    <text evidence="3">The sequence shown here is derived from an EMBL/GenBank/DDBJ whole genome shotgun (WGS) entry which is preliminary data.</text>
</comment>
<keyword evidence="4" id="KW-1185">Reference proteome</keyword>
<dbReference type="InterPro" id="IPR019434">
    <property type="entry name" value="DUF2423"/>
</dbReference>
<evidence type="ECO:0000313" key="4">
    <source>
        <dbReference type="Proteomes" id="UP000803884"/>
    </source>
</evidence>
<sequence>MAKGLRASRNKKNNQALSKRVFAPVEAARNERLSAKLLELARQPKAPKEEMEIEQDSSDKKSGAAAEDPEAMQEDDADGAPLTKTTTRDRSITKQKADRVAKKNRIEKRKAKPKPQNSMTFSGGKKTRKGGR</sequence>
<feature type="region of interest" description="Disordered" evidence="1">
    <location>
        <begin position="1"/>
        <end position="132"/>
    </location>
</feature>
<feature type="domain" description="DUF2423" evidence="2">
    <location>
        <begin position="1"/>
        <end position="44"/>
    </location>
</feature>
<dbReference type="Proteomes" id="UP000803884">
    <property type="component" value="Unassembled WGS sequence"/>
</dbReference>
<accession>A0AB34L6M7</accession>
<dbReference type="AlphaFoldDB" id="A0AB34L6M7"/>
<proteinExistence type="predicted"/>
<evidence type="ECO:0000259" key="2">
    <source>
        <dbReference type="Pfam" id="PF10338"/>
    </source>
</evidence>
<organism evidence="3 4">
    <name type="scientific">Cladosporium halotolerans</name>
    <dbReference type="NCBI Taxonomy" id="1052096"/>
    <lineage>
        <taxon>Eukaryota</taxon>
        <taxon>Fungi</taxon>
        <taxon>Dikarya</taxon>
        <taxon>Ascomycota</taxon>
        <taxon>Pezizomycotina</taxon>
        <taxon>Dothideomycetes</taxon>
        <taxon>Dothideomycetidae</taxon>
        <taxon>Cladosporiales</taxon>
        <taxon>Cladosporiaceae</taxon>
        <taxon>Cladosporium</taxon>
    </lineage>
</organism>
<feature type="compositionally biased region" description="Acidic residues" evidence="1">
    <location>
        <begin position="67"/>
        <end position="78"/>
    </location>
</feature>
<reference evidence="3 4" key="1">
    <citation type="journal article" date="2020" name="Microbiol. Resour. Announc.">
        <title>Draft Genome Sequence of a Cladosporium Species Isolated from the Mesophotic Ascidian Didemnum maculosum.</title>
        <authorList>
            <person name="Gioti A."/>
            <person name="Siaperas R."/>
            <person name="Nikolaivits E."/>
            <person name="Le Goff G."/>
            <person name="Ouazzani J."/>
            <person name="Kotoulas G."/>
            <person name="Topakas E."/>
        </authorList>
    </citation>
    <scope>NUCLEOTIDE SEQUENCE [LARGE SCALE GENOMIC DNA]</scope>
    <source>
        <strain evidence="3 4">TM138-S3</strain>
    </source>
</reference>
<gene>
    <name evidence="3" type="ORF">WHR41_00577</name>
</gene>
<dbReference type="EMBL" id="JAAQHG020000002">
    <property type="protein sequence ID" value="KAL1590659.1"/>
    <property type="molecule type" value="Genomic_DNA"/>
</dbReference>
<dbReference type="PANTHER" id="PTHR28219">
    <property type="entry name" value="UPF0642 PROTEIN YBL028C"/>
    <property type="match status" value="1"/>
</dbReference>